<protein>
    <submittedName>
        <fullName evidence="2">Uncharacterized protein</fullName>
    </submittedName>
</protein>
<reference evidence="2 3" key="1">
    <citation type="submission" date="2024-01" db="EMBL/GenBank/DDBJ databases">
        <title>Comparative genomics of Cryptococcus and Kwoniella reveals pathogenesis evolution and contrasting modes of karyotype evolution via chromosome fusion or intercentromeric recombination.</title>
        <authorList>
            <person name="Coelho M.A."/>
            <person name="David-Palma M."/>
            <person name="Shea T."/>
            <person name="Bowers K."/>
            <person name="McGinley-Smith S."/>
            <person name="Mohammad A.W."/>
            <person name="Gnirke A."/>
            <person name="Yurkov A.M."/>
            <person name="Nowrousian M."/>
            <person name="Sun S."/>
            <person name="Cuomo C.A."/>
            <person name="Heitman J."/>
        </authorList>
    </citation>
    <scope>NUCLEOTIDE SEQUENCE [LARGE SCALE GENOMIC DNA]</scope>
    <source>
        <strain evidence="2">CBS 11374</strain>
    </source>
</reference>
<feature type="compositionally biased region" description="Low complexity" evidence="1">
    <location>
        <begin position="131"/>
        <end position="159"/>
    </location>
</feature>
<feature type="region of interest" description="Disordered" evidence="1">
    <location>
        <begin position="83"/>
        <end position="249"/>
    </location>
</feature>
<evidence type="ECO:0000313" key="3">
    <source>
        <dbReference type="Proteomes" id="UP001329825"/>
    </source>
</evidence>
<dbReference type="RefSeq" id="XP_062792956.1">
    <property type="nucleotide sequence ID" value="XM_062936905.1"/>
</dbReference>
<name>A0ABZ1D2G8_9TREE</name>
<feature type="compositionally biased region" description="Basic and acidic residues" evidence="1">
    <location>
        <begin position="15"/>
        <end position="26"/>
    </location>
</feature>
<dbReference type="EMBL" id="CP141887">
    <property type="protein sequence ID" value="WRT68216.1"/>
    <property type="molecule type" value="Genomic_DNA"/>
</dbReference>
<proteinExistence type="predicted"/>
<feature type="region of interest" description="Disordered" evidence="1">
    <location>
        <begin position="263"/>
        <end position="372"/>
    </location>
</feature>
<feature type="compositionally biased region" description="Low complexity" evidence="1">
    <location>
        <begin position="288"/>
        <end position="327"/>
    </location>
</feature>
<keyword evidence="3" id="KW-1185">Reference proteome</keyword>
<evidence type="ECO:0000256" key="1">
    <source>
        <dbReference type="SAM" id="MobiDB-lite"/>
    </source>
</evidence>
<sequence length="544" mass="60812">MQDDDTRWIPIPPVRPRDLPQDKIRLTDLLSPRPSLDRMRSTSSLTHNTIQSNRTEHVVDMEGRDKSTSIRRTGSKIWTKAKEVTRKASIRRPIKKRNEGGEGTGNMNGSGSGTSEEEWEVVTPPLGFCESSTGGSTSGSRPRPRSRSGTSASVSGSSAIDEDGLGDQGARRTGTISRVHPRTQIALDIPQSHSRESGSENDETSHPSSLDCGSSGSGSREQRSSEAHISNYHFPIPPTHSRPQRSWLEGGSITLPEDRELERTLPSDHPFNSPRSIQTHSHSHSHSYSHSQAHSQTPSHSPSQPQLQTRSQSLSQSQSHPHSQQSHSDTHYHFNSPSQTQSRIPPASSRSEHTSSIPPIKLPVSHGDEPESTRYNHLRELFSSLQILRQTLYSHNAVSIKILSSSSDILPASIVIGIEKRLDRYWGKWTNVLNSAGHKVSQSLVDIHPCQSSLNRDIRPGSRNDIGTLIQPPLTNDMMERLIWALEDKGQVASGTYRRMYGSNVKARKLTEVEEEQADNMGIRDWMIGKEEREEREEWRNRMR</sequence>
<dbReference type="Proteomes" id="UP001329825">
    <property type="component" value="Chromosome 7"/>
</dbReference>
<gene>
    <name evidence="2" type="ORF">IL334_005192</name>
</gene>
<dbReference type="GeneID" id="87957323"/>
<feature type="compositionally biased region" description="Low complexity" evidence="1">
    <location>
        <begin position="206"/>
        <end position="219"/>
    </location>
</feature>
<accession>A0ABZ1D2G8</accession>
<feature type="compositionally biased region" description="Polar residues" evidence="1">
    <location>
        <begin position="333"/>
        <end position="343"/>
    </location>
</feature>
<feature type="region of interest" description="Disordered" evidence="1">
    <location>
        <begin position="1"/>
        <end position="49"/>
    </location>
</feature>
<feature type="compositionally biased region" description="Gly residues" evidence="1">
    <location>
        <begin position="101"/>
        <end position="112"/>
    </location>
</feature>
<organism evidence="2 3">
    <name type="scientific">Kwoniella shivajii</name>
    <dbReference type="NCBI Taxonomy" id="564305"/>
    <lineage>
        <taxon>Eukaryota</taxon>
        <taxon>Fungi</taxon>
        <taxon>Dikarya</taxon>
        <taxon>Basidiomycota</taxon>
        <taxon>Agaricomycotina</taxon>
        <taxon>Tremellomycetes</taxon>
        <taxon>Tremellales</taxon>
        <taxon>Cryptococcaceae</taxon>
        <taxon>Kwoniella</taxon>
    </lineage>
</organism>
<evidence type="ECO:0000313" key="2">
    <source>
        <dbReference type="EMBL" id="WRT68216.1"/>
    </source>
</evidence>